<proteinExistence type="predicted"/>
<protein>
    <submittedName>
        <fullName evidence="2">Uncharacterized protein</fullName>
    </submittedName>
</protein>
<organism evidence="2 3">
    <name type="scientific">Byssothecium circinans</name>
    <dbReference type="NCBI Taxonomy" id="147558"/>
    <lineage>
        <taxon>Eukaryota</taxon>
        <taxon>Fungi</taxon>
        <taxon>Dikarya</taxon>
        <taxon>Ascomycota</taxon>
        <taxon>Pezizomycotina</taxon>
        <taxon>Dothideomycetes</taxon>
        <taxon>Pleosporomycetidae</taxon>
        <taxon>Pleosporales</taxon>
        <taxon>Massarineae</taxon>
        <taxon>Massarinaceae</taxon>
        <taxon>Byssothecium</taxon>
    </lineage>
</organism>
<accession>A0A6A5T7Z7</accession>
<feature type="compositionally biased region" description="Polar residues" evidence="1">
    <location>
        <begin position="147"/>
        <end position="165"/>
    </location>
</feature>
<feature type="region of interest" description="Disordered" evidence="1">
    <location>
        <begin position="142"/>
        <end position="165"/>
    </location>
</feature>
<sequence length="234" mass="25404">MARLHPTYICVWPEKPGRCFEPSLRVWVAIQIGYTPGMPSRFASARHKTTLGEFALTRETSNGDKRGLLTGFATCFLTAQPPWAPPAPSPDVLWCDQVRSKVAFAEYGQARQRLPLFLLVGAAKQKATDEGGTRCISSQLPRYPSPAHSTPPQCQRQFPSSTTSSECSLPATLYSLGCASGGISARPDSALRDTSFAIGFERPPLPHRCSVARFPQRPQPPTPSIGIFKGSGES</sequence>
<name>A0A6A5T7Z7_9PLEO</name>
<gene>
    <name evidence="2" type="ORF">CC80DRAFT_280950</name>
</gene>
<evidence type="ECO:0000313" key="2">
    <source>
        <dbReference type="EMBL" id="KAF1949085.1"/>
    </source>
</evidence>
<feature type="region of interest" description="Disordered" evidence="1">
    <location>
        <begin position="210"/>
        <end position="234"/>
    </location>
</feature>
<dbReference type="AlphaFoldDB" id="A0A6A5T7Z7"/>
<evidence type="ECO:0000313" key="3">
    <source>
        <dbReference type="Proteomes" id="UP000800035"/>
    </source>
</evidence>
<evidence type="ECO:0000256" key="1">
    <source>
        <dbReference type="SAM" id="MobiDB-lite"/>
    </source>
</evidence>
<dbReference type="Proteomes" id="UP000800035">
    <property type="component" value="Unassembled WGS sequence"/>
</dbReference>
<dbReference type="EMBL" id="ML977042">
    <property type="protein sequence ID" value="KAF1949085.1"/>
    <property type="molecule type" value="Genomic_DNA"/>
</dbReference>
<keyword evidence="3" id="KW-1185">Reference proteome</keyword>
<reference evidence="2" key="1">
    <citation type="journal article" date="2020" name="Stud. Mycol.">
        <title>101 Dothideomycetes genomes: a test case for predicting lifestyles and emergence of pathogens.</title>
        <authorList>
            <person name="Haridas S."/>
            <person name="Albert R."/>
            <person name="Binder M."/>
            <person name="Bloem J."/>
            <person name="Labutti K."/>
            <person name="Salamov A."/>
            <person name="Andreopoulos B."/>
            <person name="Baker S."/>
            <person name="Barry K."/>
            <person name="Bills G."/>
            <person name="Bluhm B."/>
            <person name="Cannon C."/>
            <person name="Castanera R."/>
            <person name="Culley D."/>
            <person name="Daum C."/>
            <person name="Ezra D."/>
            <person name="Gonzalez J."/>
            <person name="Henrissat B."/>
            <person name="Kuo A."/>
            <person name="Liang C."/>
            <person name="Lipzen A."/>
            <person name="Lutzoni F."/>
            <person name="Magnuson J."/>
            <person name="Mondo S."/>
            <person name="Nolan M."/>
            <person name="Ohm R."/>
            <person name="Pangilinan J."/>
            <person name="Park H.-J."/>
            <person name="Ramirez L."/>
            <person name="Alfaro M."/>
            <person name="Sun H."/>
            <person name="Tritt A."/>
            <person name="Yoshinaga Y."/>
            <person name="Zwiers L.-H."/>
            <person name="Turgeon B."/>
            <person name="Goodwin S."/>
            <person name="Spatafora J."/>
            <person name="Crous P."/>
            <person name="Grigoriev I."/>
        </authorList>
    </citation>
    <scope>NUCLEOTIDE SEQUENCE</scope>
    <source>
        <strain evidence="2">CBS 675.92</strain>
    </source>
</reference>